<dbReference type="GO" id="GO:0005615">
    <property type="term" value="C:extracellular space"/>
    <property type="evidence" value="ECO:0007669"/>
    <property type="project" value="TreeGrafter"/>
</dbReference>
<evidence type="ECO:0000313" key="2">
    <source>
        <dbReference type="Proteomes" id="UP000708208"/>
    </source>
</evidence>
<dbReference type="PANTHER" id="PTHR10974">
    <property type="entry name" value="FI08016P-RELATED"/>
    <property type="match status" value="1"/>
</dbReference>
<dbReference type="AlphaFoldDB" id="A0A8J2LYZ5"/>
<evidence type="ECO:0000313" key="1">
    <source>
        <dbReference type="EMBL" id="CAG7830991.1"/>
    </source>
</evidence>
<name>A0A8J2LYZ5_9HEXA</name>
<reference evidence="1" key="1">
    <citation type="submission" date="2021-06" db="EMBL/GenBank/DDBJ databases">
        <authorList>
            <person name="Hodson N. C."/>
            <person name="Mongue J. A."/>
            <person name="Jaron S. K."/>
        </authorList>
    </citation>
    <scope>NUCLEOTIDE SEQUENCE</scope>
</reference>
<dbReference type="EMBL" id="CAJVCH010558407">
    <property type="protein sequence ID" value="CAG7830991.1"/>
    <property type="molecule type" value="Genomic_DNA"/>
</dbReference>
<organism evidence="1 2">
    <name type="scientific">Allacma fusca</name>
    <dbReference type="NCBI Taxonomy" id="39272"/>
    <lineage>
        <taxon>Eukaryota</taxon>
        <taxon>Metazoa</taxon>
        <taxon>Ecdysozoa</taxon>
        <taxon>Arthropoda</taxon>
        <taxon>Hexapoda</taxon>
        <taxon>Collembola</taxon>
        <taxon>Symphypleona</taxon>
        <taxon>Sminthuridae</taxon>
        <taxon>Allacma</taxon>
    </lineage>
</organism>
<dbReference type="PANTHER" id="PTHR10974:SF4">
    <property type="entry name" value="PROTEIN CBG09258"/>
    <property type="match status" value="1"/>
</dbReference>
<dbReference type="InterPro" id="IPR004245">
    <property type="entry name" value="DUF229"/>
</dbReference>
<comment type="caution">
    <text evidence="1">The sequence shown here is derived from an EMBL/GenBank/DDBJ whole genome shotgun (WGS) entry which is preliminary data.</text>
</comment>
<accession>A0A8J2LYZ5</accession>
<dbReference type="OrthoDB" id="413313at2759"/>
<proteinExistence type="predicted"/>
<dbReference type="Proteomes" id="UP000708208">
    <property type="component" value="Unassembled WGS sequence"/>
</dbReference>
<dbReference type="Pfam" id="PF02995">
    <property type="entry name" value="DUF229"/>
    <property type="match status" value="1"/>
</dbReference>
<keyword evidence="2" id="KW-1185">Reference proteome</keyword>
<protein>
    <submittedName>
        <fullName evidence="1">Uncharacterized protein</fullName>
    </submittedName>
</protein>
<sequence>MFSECSNLGNLVSLNDDEQVLSLNEEFSDQECFLSEVTRPDGNVGQIKFSEPEKFEDNVADISEKEFLMARCGKYYNLEANFLVKTKIQRKINHWKAQKNRPISILSLNFDSFPRNYFRRLPQTLRLLTTMGFLDFKGFQSVAPSSVENFLGLLTGMETSTVLRKCAPSSPNSTFDACPFVWKYYNENNFVSMFTGDDSPTFSWNLGEGFRRNPTDYYTYPLFQSRGKFRQENSQSRVSQLCMGQYHPQKFIFDYVQRFLTKFEDTPFFSFVWNKVDFHDSDYFGRMDNDFALLLQAIGSLDILERTMIIIIGSNWTNYENTQNVTHGRGFFERPSSALFIRAPQHLFQKYPHEDMKNSLELNTKRLVTGYDINHTLKHLLVLNGMNFQENVTVEATDFSTFELVSIFNFLPSFRERSSLLVPVNEERTCADVKIRENNCACRTNRSVTGKFY</sequence>
<gene>
    <name evidence="1" type="ORF">AFUS01_LOCUS40756</name>
</gene>